<evidence type="ECO:0000313" key="6">
    <source>
        <dbReference type="EMBL" id="KAJ8035761.1"/>
    </source>
</evidence>
<sequence length="2773" mass="315375">MAEAVRPKSRQKKKKKEKVPKEDYGNLNKDLEAQTVLETKHETIKDETTFDAKDSKAESDSQETETMNEEERSKTVEEQEETGDDEKCESLLEDVETSRDDIQEVKSVKSVGQDEVTHSYGKTSQEQGSMDGASCENFGETIPSLEVEENKEMQDELFMDALTSQYEAGDVTEEKDEAERETVTELEEGRVEENPEMRILEENQNESEMEEKQEGGTEYQDDEAAHSLGLDSLTTGDPLGVFQTMSGVSIGVTDLKTNVPSKSLYSEVDSCSDGAHPLIDSERDTEADVLSEDFEELQPQPSSRESDTLVDPTAPDLLTSALHPPSRSASSEPSTRQIWESGSRFATLRSVSMPGSRFGEQSLLGERLITPMSEVDLQYYYFNHMIQNKEQHIDQFLMQCRIEKHHFFELVYNYYRARSNLLMVMKDVEKNQEEYKKKSTDCWILKDTDIPIKGVCADKLTVTGAVKTETTEFRQNILRELEGTLSSIRNCVHETFALCAYTAQLSKLQIESYLHSLLQSSPVLKGLESNMPCTFHMQLVGDPETKGSIEDLKQCISVLFSFQRRPVVDAEFMECSRKWLERLVSHLLRVATYEDHFFLLNHLIRCPPGIESWAVNFLQLVFVHTHQAAASADKTLDWWGSSTLDHFVHMLAILMSPAKSRDVLLTRMRQAVTPDTPPADALVNWTLLDEDGEEDERTSDLPLNEGDLVALLTQFPFDDLFRNVLVLPELAGAPSSQPVDPKHIMRLIAFSTTLLKIFHEGLNTYNRSRYRQFVKRIGRLIRHTVQYVSSQWTQLRSSAEDIVEGYGPLDTLQMEQLSFARLQVEMDELFFRAVQCIMSSPRLGTWQFLADMPYTCLSGEMMWRLYWYLHSSFMGWADRSHVKDDAKPADYEWWLADFSNRQMFCRKLQDMPMSEVIYLLTTFANMATSRGMEEEQFIRFVAKELYQITYVDKDLREQFSKTGRELLYTVTACHPFTMSHLLSEVEQTVDAVGNMVLFLFSHLALHLLKPSPQDFDRLHSWLLQFGPDTIQSQLARLVLSKLNWGVDEESKMLVLDLHLHRSTAVLLVEAHMKHFGDKHRSGYQGVLQWNLTKVLTYNVENFDLWAWDLIIKLRLHRQSQPYIEEHRSLSSSGSETSWSVPNAATDNSLYAVQRGLYENVPLACYVAVAMTETGHTLDNFMSQGMNCLQVLATTGYQRLCIPLIALIVPMFMEEGHPDYLLSSESFKTNIRNILAADFQNARLSQRLMGSFPGETTKLFANMLLNLLQEGPTDSSYYLAASMVHRPTPASMLEFWLSILTSNPAWNTDLDHCFVLDQLLKAAFCQIKDGITLAVEIFLQQYKTTKPEPRQGFLSTVLSLASSGTQMVSFLNSTNSKHTWLAYTVLLAETKFLESREILKGLIHEMQRNVDMPPEAALKKACSKLKLDFSLTVQMLPIYRWSQLALDTDLAHPLMPIIWQKFFVFYLQRHFSTSDINRRTSQGQKFFQSISQVPFLKKLKRHLGKIADFHHSSGYTTVTPKEDQDTLSVAPIPSAPSEEEVMDGLYGPTTIQGALASQDERTSQEARALGAVLEQEFHHKLIRLYQTYLFWLEEPLLHDPSLYLPSLPEQYEAEKLQHLFNGDQEPWLEYVNFDRIVLEITSQVIAWLGHVKPSYHDQSRRSTILVEQNAIAPNVELQSDKPRSPPDIPVVKPPVPDTPFQYLTDHETLWKYLQPQLNSMKEFASSVSSRSSMHVALDLNYVELLPSLYYHDEEQKSVPLSCKQTCKGPSVVTVRYTVRKVSDMTSRQLRENRAEYEQVTLASLAPPPPSICMAAVHMENIITHLIKSYRLSSDPENAFQQTGVSLFYHMAIQFDEDTKHYPPTRQFLTSCIEVLGEDFIKPNPNQAQPLLRTILDAPRLAGVLSPNFCPNMCLSNYVEMYKHVVNATKVDSQDLGFMLLSKFDIPKWLEEGRPNRPSCLELTNSVGEALRSCGKDDNVVKSLQHFEIYRNHFQMMLLHQFPDHFNTVLRILLEGTSAQELHVFIWNDTLNSLHCPILSMKRDITQEEMMKLVDPHHRLSLQQLRETITYLGSYFATSRQENPASFQFGLYSQWKYCIAPIISFLGSLSINFTLQETQRIVKLEVGQQQAILNLWMLLCSLFSPWIQPVESASGIQDHQVFGPWSNGDEIPASCMVQLFILCVKTAHKELSEKLYPASSGLLNQAWHYYVTELAKNGVAENILDIYHKGLVSLPWHEFCPDLINMNSMVQIYGSGSDLSLMFLAEVFEQIAWKDILQSLSERSTPEEMEVTNQMVSCLLNLLIIFANQMSLTQTEGRNLMQLFDEAEQYPWSFLDNVSYDAAVKWLLEQSNPACVFQQQSYNLRLMRAVAGMGPNSPPEDFSVVKQRAYVSMVVGLLCKCSERRDVRQNDFIPPVQQLLKDIQVFASRGGVKTVISAEVVTLLSLVVALLNNCSPLYGVPETVLKAIRAWLAKCSDSSFALQMITASCRTVASTKFMASIVELSLEAHFKSDNFCPPEDSSHGWAAVLAVLQIPELSHDAFVAECKELNAFLTLFAYITQQLPNCQSADDEYALLNKLANWIATCKLNPSREHEIFLWCHKAMEMCVRLIHFGIPMWKIAHILNTFATVMVQLGEDRSSAGLLGAIGLGSKSELSFKFRLAARCIAAYILAQLPQDSKIRMNAHDPGSFSDAVHSSPSQNIPRPTSNAKDALKSLDAAISSRNYAPLKEYAQGIKLIIMDSSKCLSDASWFISKLVTELFVDPHCLDLIRLRDT</sequence>
<dbReference type="EMBL" id="JAIZAY010000009">
    <property type="protein sequence ID" value="KAJ8035761.1"/>
    <property type="molecule type" value="Genomic_DNA"/>
</dbReference>
<dbReference type="GO" id="GO:0005737">
    <property type="term" value="C:cytoplasm"/>
    <property type="evidence" value="ECO:0007669"/>
    <property type="project" value="TreeGrafter"/>
</dbReference>
<evidence type="ECO:0000313" key="7">
    <source>
        <dbReference type="Proteomes" id="UP001152320"/>
    </source>
</evidence>
<feature type="region of interest" description="Disordered" evidence="3">
    <location>
        <begin position="167"/>
        <end position="238"/>
    </location>
</feature>
<dbReference type="Proteomes" id="UP001152320">
    <property type="component" value="Chromosome 9"/>
</dbReference>
<comment type="caution">
    <text evidence="6">The sequence shown here is derived from an EMBL/GenBank/DDBJ whole genome shotgun (WGS) entry which is preliminary data.</text>
</comment>
<proteinExistence type="inferred from homology"/>
<gene>
    <name evidence="6" type="ORF">HOLleu_19535</name>
</gene>
<dbReference type="Pfam" id="PF26573">
    <property type="entry name" value="TPR_Epg5_2"/>
    <property type="match status" value="1"/>
</dbReference>
<keyword evidence="7" id="KW-1185">Reference proteome</keyword>
<feature type="domain" description="Epg5-like TPR" evidence="5">
    <location>
        <begin position="1397"/>
        <end position="1631"/>
    </location>
</feature>
<dbReference type="InterPro" id="IPR059030">
    <property type="entry name" value="TPR_Epg5_mid"/>
</dbReference>
<evidence type="ECO:0000259" key="4">
    <source>
        <dbReference type="Pfam" id="PF26103"/>
    </source>
</evidence>
<feature type="compositionally biased region" description="Basic and acidic residues" evidence="3">
    <location>
        <begin position="96"/>
        <end position="107"/>
    </location>
</feature>
<comment type="similarity">
    <text evidence="1">Belongs to the EPG5 family.</text>
</comment>
<feature type="compositionally biased region" description="Basic residues" evidence="3">
    <location>
        <begin position="7"/>
        <end position="18"/>
    </location>
</feature>
<dbReference type="InterPro" id="IPR058750">
    <property type="entry name" value="TPR_Epg5"/>
</dbReference>
<feature type="region of interest" description="Disordered" evidence="3">
    <location>
        <begin position="296"/>
        <end position="337"/>
    </location>
</feature>
<dbReference type="GO" id="GO:0097352">
    <property type="term" value="P:autophagosome maturation"/>
    <property type="evidence" value="ECO:0007669"/>
    <property type="project" value="TreeGrafter"/>
</dbReference>
<dbReference type="PANTHER" id="PTHR31139:SF4">
    <property type="entry name" value="ECTOPIC P GRANULES PROTEIN 5 HOMOLOG"/>
    <property type="match status" value="1"/>
</dbReference>
<evidence type="ECO:0000256" key="2">
    <source>
        <dbReference type="ARBA" id="ARBA00023006"/>
    </source>
</evidence>
<feature type="compositionally biased region" description="Basic and acidic residues" evidence="3">
    <location>
        <begin position="19"/>
        <end position="59"/>
    </location>
</feature>
<feature type="compositionally biased region" description="Acidic residues" evidence="3">
    <location>
        <begin position="78"/>
        <end position="95"/>
    </location>
</feature>
<feature type="compositionally biased region" description="Polar residues" evidence="3">
    <location>
        <begin position="327"/>
        <end position="337"/>
    </location>
</feature>
<feature type="compositionally biased region" description="Basic and acidic residues" evidence="3">
    <location>
        <begin position="177"/>
        <end position="201"/>
    </location>
</feature>
<protein>
    <submittedName>
        <fullName evidence="6">Ectopic P granules protein 5-like</fullName>
    </submittedName>
</protein>
<accession>A0A9Q1H7Z7</accession>
<reference evidence="6" key="1">
    <citation type="submission" date="2021-10" db="EMBL/GenBank/DDBJ databases">
        <title>Tropical sea cucumber genome reveals ecological adaptation and Cuvierian tubules defense mechanism.</title>
        <authorList>
            <person name="Chen T."/>
        </authorList>
    </citation>
    <scope>NUCLEOTIDE SEQUENCE</scope>
    <source>
        <strain evidence="6">Nanhai2018</strain>
        <tissue evidence="6">Muscle</tissue>
    </source>
</reference>
<dbReference type="Pfam" id="PF26103">
    <property type="entry name" value="TPR_Epg5"/>
    <property type="match status" value="1"/>
</dbReference>
<dbReference type="PANTHER" id="PTHR31139">
    <property type="entry name" value="ECTOPIC P GRANULES PROTEIN 5 HOMOLOG"/>
    <property type="match status" value="1"/>
</dbReference>
<evidence type="ECO:0000256" key="1">
    <source>
        <dbReference type="ARBA" id="ARBA00010948"/>
    </source>
</evidence>
<evidence type="ECO:0000259" key="5">
    <source>
        <dbReference type="Pfam" id="PF26573"/>
    </source>
</evidence>
<dbReference type="InterPro" id="IPR051436">
    <property type="entry name" value="Autophagy-related_EPG5"/>
</dbReference>
<keyword evidence="2" id="KW-0072">Autophagy</keyword>
<dbReference type="OrthoDB" id="75419at2759"/>
<dbReference type="Pfam" id="PF26106">
    <property type="entry name" value="TPR_Epg5_C"/>
    <property type="match status" value="1"/>
</dbReference>
<organism evidence="6 7">
    <name type="scientific">Holothuria leucospilota</name>
    <name type="common">Black long sea cucumber</name>
    <name type="synonym">Mertensiothuria leucospilota</name>
    <dbReference type="NCBI Taxonomy" id="206669"/>
    <lineage>
        <taxon>Eukaryota</taxon>
        <taxon>Metazoa</taxon>
        <taxon>Echinodermata</taxon>
        <taxon>Eleutherozoa</taxon>
        <taxon>Echinozoa</taxon>
        <taxon>Holothuroidea</taxon>
        <taxon>Aspidochirotacea</taxon>
        <taxon>Aspidochirotida</taxon>
        <taxon>Holothuriidae</taxon>
        <taxon>Holothuria</taxon>
    </lineage>
</organism>
<feature type="domain" description="Epg5-like central TPR repeats" evidence="4">
    <location>
        <begin position="1882"/>
        <end position="2271"/>
    </location>
</feature>
<evidence type="ECO:0000256" key="3">
    <source>
        <dbReference type="SAM" id="MobiDB-lite"/>
    </source>
</evidence>
<feature type="region of interest" description="Disordered" evidence="3">
    <location>
        <begin position="1"/>
        <end position="137"/>
    </location>
</feature>
<name>A0A9Q1H7Z7_HOLLE</name>